<protein>
    <submittedName>
        <fullName evidence="1">Uncharacterized protein</fullName>
    </submittedName>
</protein>
<proteinExistence type="predicted"/>
<sequence length="111" mass="13076">MLSSGNVVVDKLREINLDGNVIPHSWYGQLRKKTKKGVEKPYLNAIVILAEITYWYRPKKIFNDEGQLIGYKKKFIEDILQKSYKQLSKKTGLFRKSYKRCNCVLREKGDY</sequence>
<evidence type="ECO:0000313" key="2">
    <source>
        <dbReference type="Proteomes" id="UP001249240"/>
    </source>
</evidence>
<comment type="caution">
    <text evidence="1">The sequence shown here is derived from an EMBL/GenBank/DDBJ whole genome shotgun (WGS) entry which is preliminary data.</text>
</comment>
<organism evidence="1 2">
    <name type="scientific">Enterococcus raffinosus</name>
    <dbReference type="NCBI Taxonomy" id="71452"/>
    <lineage>
        <taxon>Bacteria</taxon>
        <taxon>Bacillati</taxon>
        <taxon>Bacillota</taxon>
        <taxon>Bacilli</taxon>
        <taxon>Lactobacillales</taxon>
        <taxon>Enterococcaceae</taxon>
        <taxon>Enterococcus</taxon>
    </lineage>
</organism>
<gene>
    <name evidence="1" type="ORF">P7D78_19700</name>
</gene>
<dbReference type="EMBL" id="JARPXM010000035">
    <property type="protein sequence ID" value="MDT2540335.1"/>
    <property type="molecule type" value="Genomic_DNA"/>
</dbReference>
<reference evidence="1" key="1">
    <citation type="submission" date="2023-03" db="EMBL/GenBank/DDBJ databases">
        <authorList>
            <person name="Shen W."/>
            <person name="Cai J."/>
        </authorList>
    </citation>
    <scope>NUCLEOTIDE SEQUENCE</scope>
    <source>
        <strain evidence="1">B646-2</strain>
    </source>
</reference>
<evidence type="ECO:0000313" key="1">
    <source>
        <dbReference type="EMBL" id="MDT2540335.1"/>
    </source>
</evidence>
<name>A0AAW8SZR7_9ENTE</name>
<dbReference type="Proteomes" id="UP001249240">
    <property type="component" value="Unassembled WGS sequence"/>
</dbReference>
<accession>A0AAW8SZR7</accession>
<dbReference type="AlphaFoldDB" id="A0AAW8SZR7"/>